<evidence type="ECO:0000313" key="2">
    <source>
        <dbReference type="EMBL" id="KAK0451532.1"/>
    </source>
</evidence>
<reference evidence="2" key="1">
    <citation type="submission" date="2023-06" db="EMBL/GenBank/DDBJ databases">
        <authorList>
            <consortium name="Lawrence Berkeley National Laboratory"/>
            <person name="Ahrendt S."/>
            <person name="Sahu N."/>
            <person name="Indic B."/>
            <person name="Wong-Bajracharya J."/>
            <person name="Merenyi Z."/>
            <person name="Ke H.-M."/>
            <person name="Monk M."/>
            <person name="Kocsube S."/>
            <person name="Drula E."/>
            <person name="Lipzen A."/>
            <person name="Balint B."/>
            <person name="Henrissat B."/>
            <person name="Andreopoulos B."/>
            <person name="Martin F.M."/>
            <person name="Harder C.B."/>
            <person name="Rigling D."/>
            <person name="Ford K.L."/>
            <person name="Foster G.D."/>
            <person name="Pangilinan J."/>
            <person name="Papanicolaou A."/>
            <person name="Barry K."/>
            <person name="LaButti K."/>
            <person name="Viragh M."/>
            <person name="Koriabine M."/>
            <person name="Yan M."/>
            <person name="Riley R."/>
            <person name="Champramary S."/>
            <person name="Plett K.L."/>
            <person name="Tsai I.J."/>
            <person name="Slot J."/>
            <person name="Sipos G."/>
            <person name="Plett J."/>
            <person name="Nagy L.G."/>
            <person name="Grigoriev I.V."/>
        </authorList>
    </citation>
    <scope>NUCLEOTIDE SEQUENCE</scope>
    <source>
        <strain evidence="2">FPL87.14</strain>
    </source>
</reference>
<name>A0AA39MYN4_9AGAR</name>
<evidence type="ECO:0000313" key="3">
    <source>
        <dbReference type="Proteomes" id="UP001175226"/>
    </source>
</evidence>
<keyword evidence="1" id="KW-1133">Transmembrane helix</keyword>
<protein>
    <submittedName>
        <fullName evidence="2">Uncharacterized protein</fullName>
    </submittedName>
</protein>
<feature type="transmembrane region" description="Helical" evidence="1">
    <location>
        <begin position="57"/>
        <end position="76"/>
    </location>
</feature>
<keyword evidence="1" id="KW-0472">Membrane</keyword>
<proteinExistence type="predicted"/>
<sequence length="96" mass="10672">MARTAAMPATSVTDVYQHLSLPFFFFCLYGVGQMFIAKKDLKFTDPPGSLTTRPRRMAFCAHVTVFVAIPLSDGLATRWGYPLSPRQQGTEGKRLS</sequence>
<keyword evidence="3" id="KW-1185">Reference proteome</keyword>
<evidence type="ECO:0000256" key="1">
    <source>
        <dbReference type="SAM" id="Phobius"/>
    </source>
</evidence>
<keyword evidence="1" id="KW-0812">Transmembrane</keyword>
<dbReference type="EMBL" id="JAUEPT010000005">
    <property type="protein sequence ID" value="KAK0451532.1"/>
    <property type="molecule type" value="Genomic_DNA"/>
</dbReference>
<dbReference type="AlphaFoldDB" id="A0AA39MYN4"/>
<organism evidence="2 3">
    <name type="scientific">Armillaria borealis</name>
    <dbReference type="NCBI Taxonomy" id="47425"/>
    <lineage>
        <taxon>Eukaryota</taxon>
        <taxon>Fungi</taxon>
        <taxon>Dikarya</taxon>
        <taxon>Basidiomycota</taxon>
        <taxon>Agaricomycotina</taxon>
        <taxon>Agaricomycetes</taxon>
        <taxon>Agaricomycetidae</taxon>
        <taxon>Agaricales</taxon>
        <taxon>Marasmiineae</taxon>
        <taxon>Physalacriaceae</taxon>
        <taxon>Armillaria</taxon>
    </lineage>
</organism>
<comment type="caution">
    <text evidence="2">The sequence shown here is derived from an EMBL/GenBank/DDBJ whole genome shotgun (WGS) entry which is preliminary data.</text>
</comment>
<feature type="transmembrane region" description="Helical" evidence="1">
    <location>
        <begin position="15"/>
        <end position="36"/>
    </location>
</feature>
<dbReference type="Proteomes" id="UP001175226">
    <property type="component" value="Unassembled WGS sequence"/>
</dbReference>
<accession>A0AA39MYN4</accession>
<gene>
    <name evidence="2" type="ORF">EV421DRAFT_1771277</name>
</gene>